<dbReference type="GO" id="GO:0005737">
    <property type="term" value="C:cytoplasm"/>
    <property type="evidence" value="ECO:0007669"/>
    <property type="project" value="TreeGrafter"/>
</dbReference>
<protein>
    <submittedName>
        <fullName evidence="12">Cell agglutination protein Mam3</fullName>
    </submittedName>
</protein>
<feature type="compositionally biased region" description="Polar residues" evidence="8">
    <location>
        <begin position="485"/>
        <end position="494"/>
    </location>
</feature>
<evidence type="ECO:0000313" key="12">
    <source>
        <dbReference type="EMBL" id="KAK0521772.1"/>
    </source>
</evidence>
<name>A0AAN6JN58_9BASI</name>
<reference evidence="12" key="1">
    <citation type="journal article" date="2023" name="PhytoFront">
        <title>Draft Genome Resources of Seven Strains of Tilletia horrida, Causal Agent of Kernel Smut of Rice.</title>
        <authorList>
            <person name="Khanal S."/>
            <person name="Antony Babu S."/>
            <person name="Zhou X.G."/>
        </authorList>
    </citation>
    <scope>NUCLEOTIDE SEQUENCE</scope>
    <source>
        <strain evidence="12">TX3</strain>
    </source>
</reference>
<feature type="domain" description="CBS" evidence="10">
    <location>
        <begin position="358"/>
        <end position="419"/>
    </location>
</feature>
<feature type="compositionally biased region" description="Basic and acidic residues" evidence="8">
    <location>
        <begin position="875"/>
        <end position="911"/>
    </location>
</feature>
<dbReference type="PANTHER" id="PTHR12064">
    <property type="entry name" value="METAL TRANSPORTER CNNM"/>
    <property type="match status" value="1"/>
</dbReference>
<evidence type="ECO:0000256" key="2">
    <source>
        <dbReference type="ARBA" id="ARBA00022692"/>
    </source>
</evidence>
<dbReference type="FunFam" id="3.10.580.10:FF:000006">
    <property type="entry name" value="DUF21 and CBS domain protein"/>
    <property type="match status" value="1"/>
</dbReference>
<evidence type="ECO:0000256" key="6">
    <source>
        <dbReference type="PROSITE-ProRule" id="PRU00703"/>
    </source>
</evidence>
<proteinExistence type="predicted"/>
<gene>
    <name evidence="12" type="primary">MAM3</name>
    <name evidence="12" type="ORF">OC842_006673</name>
</gene>
<accession>A0AAN6JN58</accession>
<feature type="compositionally biased region" description="Basic and acidic residues" evidence="8">
    <location>
        <begin position="939"/>
        <end position="951"/>
    </location>
</feature>
<dbReference type="InterPro" id="IPR002550">
    <property type="entry name" value="CNNM"/>
</dbReference>
<evidence type="ECO:0000256" key="7">
    <source>
        <dbReference type="PROSITE-ProRule" id="PRU01193"/>
    </source>
</evidence>
<dbReference type="PROSITE" id="PS51846">
    <property type="entry name" value="CNNM"/>
    <property type="match status" value="1"/>
</dbReference>
<evidence type="ECO:0000313" key="13">
    <source>
        <dbReference type="Proteomes" id="UP001176521"/>
    </source>
</evidence>
<feature type="compositionally biased region" description="Low complexity" evidence="8">
    <location>
        <begin position="858"/>
        <end position="867"/>
    </location>
</feature>
<evidence type="ECO:0000259" key="11">
    <source>
        <dbReference type="PROSITE" id="PS51846"/>
    </source>
</evidence>
<evidence type="ECO:0000256" key="4">
    <source>
        <dbReference type="ARBA" id="ARBA00022989"/>
    </source>
</evidence>
<dbReference type="GO" id="GO:0010960">
    <property type="term" value="P:magnesium ion homeostasis"/>
    <property type="evidence" value="ECO:0007669"/>
    <property type="project" value="InterPro"/>
</dbReference>
<keyword evidence="4 7" id="KW-1133">Transmembrane helix</keyword>
<evidence type="ECO:0000256" key="9">
    <source>
        <dbReference type="SAM" id="Phobius"/>
    </source>
</evidence>
<dbReference type="GO" id="GO:0030026">
    <property type="term" value="P:intracellular manganese ion homeostasis"/>
    <property type="evidence" value="ECO:0007669"/>
    <property type="project" value="TreeGrafter"/>
</dbReference>
<keyword evidence="2 7" id="KW-0812">Transmembrane</keyword>
<dbReference type="InterPro" id="IPR045095">
    <property type="entry name" value="ACDP"/>
</dbReference>
<feature type="compositionally biased region" description="Low complexity" evidence="8">
    <location>
        <begin position="912"/>
        <end position="929"/>
    </location>
</feature>
<comment type="subcellular location">
    <subcellularLocation>
        <location evidence="1">Membrane</location>
        <topology evidence="1">Multi-pass membrane protein</topology>
    </subcellularLocation>
</comment>
<keyword evidence="13" id="KW-1185">Reference proteome</keyword>
<dbReference type="Gene3D" id="3.10.580.10">
    <property type="entry name" value="CBS-domain"/>
    <property type="match status" value="1"/>
</dbReference>
<dbReference type="GO" id="GO:0016020">
    <property type="term" value="C:membrane"/>
    <property type="evidence" value="ECO:0007669"/>
    <property type="project" value="UniProtKB-SubCell"/>
</dbReference>
<evidence type="ECO:0000256" key="8">
    <source>
        <dbReference type="SAM" id="MobiDB-lite"/>
    </source>
</evidence>
<dbReference type="PROSITE" id="PS51371">
    <property type="entry name" value="CBS"/>
    <property type="match status" value="1"/>
</dbReference>
<feature type="transmembrane region" description="Helical" evidence="9">
    <location>
        <begin position="181"/>
        <end position="199"/>
    </location>
</feature>
<evidence type="ECO:0000256" key="5">
    <source>
        <dbReference type="ARBA" id="ARBA00023136"/>
    </source>
</evidence>
<feature type="compositionally biased region" description="Polar residues" evidence="8">
    <location>
        <begin position="511"/>
        <end position="520"/>
    </location>
</feature>
<feature type="compositionally biased region" description="Gly residues" evidence="8">
    <location>
        <begin position="679"/>
        <end position="699"/>
    </location>
</feature>
<keyword evidence="5 7" id="KW-0472">Membrane</keyword>
<dbReference type="Proteomes" id="UP001176521">
    <property type="component" value="Unassembled WGS sequence"/>
</dbReference>
<dbReference type="AlphaFoldDB" id="A0AAN6JN58"/>
<comment type="caution">
    <text evidence="12">The sequence shown here is derived from an EMBL/GenBank/DDBJ whole genome shotgun (WGS) entry which is preliminary data.</text>
</comment>
<dbReference type="InterPro" id="IPR046342">
    <property type="entry name" value="CBS_dom_sf"/>
</dbReference>
<sequence length="951" mass="98676">MATGRPAPASDAAAAASASALSYYHRPQAALRLGVLGLLSSLSLLSALLKPVLASPLFLPFAPSLPTSPGENDWLNVNSHPHHDDEDAPRTPLKLTLDILSIAGLVLLGGVFAGLTLGLMGLDPINLQVLSTSGTPKEQKNALKVLRLLERGRHWVLVVLLLGNVIVNETLPVFLSDFGGGLAAVLTSTVLIVIFGEIVPQSICARHGLAIGAFCAPLVHVTMILFAPIAWPTAKLLDYCLGEEHGTTYRKAELKTLVSLHAQLGTEHLNDDEVTIIRAVLDLNDKTVEDVMTPIDDVWTLSHDEILNEATINRIIHAGYSRIPIHEPGQPDAILGMLLVKKLISYDPEDALPVSYFQLTPLPEATPDLNCFDALTYFRSGRSHLLLISETPGEAGGAIGIVTLEDVVEELLGGEIIDETDYYVDVHQRTRVVRPRPREDSKGHEHEANIQPLIRGIIERRRKLAGSDSPFRKSFGLPSTAVTALNNSSSSQGVASPRAFVPTAAPGFPRTDTNATSTGADDSVHSGAGAPAGAAGSGNPSGGKYGAVGSMTPAAMSRAASRAKPVNPKVPLRHRPGSPSLSNAGSSYASELNNGFALPDAAMEETQTQAQTPTPTQPPSGKKTSWFEAALSQAALTGTRNLSRSRTIEDSLASPPLAGGRVGASQRFSRRSIPDNLNGAGGSGSGNASGNGTGAGAGAGVVPRRTSRTRSVDSHAGREHEGVSASASASGFESSQTSSGFSASTAGASSAQAAQPQVQAQPVVPEASSSSEAASAAHDAGASQITPGTTLPASAATNLSTLSENPTAEERAAAADATDDGNDASAAVPSYADVLQADTVAEAKEAATARSGPANGASSKVVVSSSKIAMVEAALRAHREREEREREQEQAQERRGSTDTDKTPTEMRRSASEAATETGGEGGSAASAEAETEDQAEAEAGKKGEQDGPKE</sequence>
<evidence type="ECO:0000256" key="1">
    <source>
        <dbReference type="ARBA" id="ARBA00004141"/>
    </source>
</evidence>
<keyword evidence="3" id="KW-0677">Repeat</keyword>
<feature type="compositionally biased region" description="Basic and acidic residues" evidence="8">
    <location>
        <begin position="710"/>
        <end position="722"/>
    </location>
</feature>
<feature type="compositionally biased region" description="Polar residues" evidence="8">
    <location>
        <begin position="579"/>
        <end position="592"/>
    </location>
</feature>
<dbReference type="InterPro" id="IPR000644">
    <property type="entry name" value="CBS_dom"/>
</dbReference>
<feature type="region of interest" description="Disordered" evidence="8">
    <location>
        <begin position="604"/>
        <end position="830"/>
    </location>
</feature>
<dbReference type="Pfam" id="PF01595">
    <property type="entry name" value="CNNM"/>
    <property type="match status" value="1"/>
</dbReference>
<dbReference type="InterPro" id="IPR044751">
    <property type="entry name" value="Ion_transp-like_CBS"/>
</dbReference>
<feature type="region of interest" description="Disordered" evidence="8">
    <location>
        <begin position="556"/>
        <end position="592"/>
    </location>
</feature>
<evidence type="ECO:0000256" key="3">
    <source>
        <dbReference type="ARBA" id="ARBA00022737"/>
    </source>
</evidence>
<feature type="region of interest" description="Disordered" evidence="8">
    <location>
        <begin position="844"/>
        <end position="951"/>
    </location>
</feature>
<dbReference type="SUPFAM" id="SSF54631">
    <property type="entry name" value="CBS-domain pair"/>
    <property type="match status" value="1"/>
</dbReference>
<evidence type="ECO:0000259" key="10">
    <source>
        <dbReference type="PROSITE" id="PS51371"/>
    </source>
</evidence>
<feature type="region of interest" description="Disordered" evidence="8">
    <location>
        <begin position="485"/>
        <end position="540"/>
    </location>
</feature>
<feature type="domain" description="CNNM transmembrane" evidence="11">
    <location>
        <begin position="91"/>
        <end position="273"/>
    </location>
</feature>
<feature type="compositionally biased region" description="Polar residues" evidence="8">
    <location>
        <begin position="634"/>
        <end position="645"/>
    </location>
</feature>
<feature type="transmembrane region" description="Helical" evidence="9">
    <location>
        <begin position="29"/>
        <end position="49"/>
    </location>
</feature>
<feature type="compositionally biased region" description="Low complexity" evidence="8">
    <location>
        <begin position="724"/>
        <end position="783"/>
    </location>
</feature>
<feature type="transmembrane region" description="Helical" evidence="9">
    <location>
        <begin position="99"/>
        <end position="122"/>
    </location>
</feature>
<feature type="compositionally biased region" description="Polar residues" evidence="8">
    <location>
        <begin position="784"/>
        <end position="806"/>
    </location>
</feature>
<feature type="transmembrane region" description="Helical" evidence="9">
    <location>
        <begin position="211"/>
        <end position="231"/>
    </location>
</feature>
<feature type="transmembrane region" description="Helical" evidence="9">
    <location>
        <begin position="154"/>
        <end position="175"/>
    </location>
</feature>
<organism evidence="12 13">
    <name type="scientific">Tilletia horrida</name>
    <dbReference type="NCBI Taxonomy" id="155126"/>
    <lineage>
        <taxon>Eukaryota</taxon>
        <taxon>Fungi</taxon>
        <taxon>Dikarya</taxon>
        <taxon>Basidiomycota</taxon>
        <taxon>Ustilaginomycotina</taxon>
        <taxon>Exobasidiomycetes</taxon>
        <taxon>Tilletiales</taxon>
        <taxon>Tilletiaceae</taxon>
        <taxon>Tilletia</taxon>
    </lineage>
</organism>
<keyword evidence="6" id="KW-0129">CBS domain</keyword>
<dbReference type="EMBL" id="JAPDMQ010000641">
    <property type="protein sequence ID" value="KAK0521772.1"/>
    <property type="molecule type" value="Genomic_DNA"/>
</dbReference>
<dbReference type="PANTHER" id="PTHR12064:SF97">
    <property type="entry name" value="METAL TRANSPORTER CNNM-5"/>
    <property type="match status" value="1"/>
</dbReference>
<dbReference type="CDD" id="cd04590">
    <property type="entry name" value="CBS_pair_CorC_HlyC_assoc"/>
    <property type="match status" value="1"/>
</dbReference>